<protein>
    <recommendedName>
        <fullName evidence="2">DUF7315 domain-containing protein</fullName>
    </recommendedName>
</protein>
<sequence length="100" mass="10344">MTDDEPTASADAETGGRDVEVPMDVYKAVTVFSTLFAVLCVVVGFVVLDAATQRATAAPEDVNVVLAVVGLGAIALGAGVYAFSTRFRAREMGNSKDDAT</sequence>
<dbReference type="AlphaFoldDB" id="A0ABD5ZR15"/>
<dbReference type="RefSeq" id="WP_276234058.1">
    <property type="nucleotide sequence ID" value="NZ_CP119802.1"/>
</dbReference>
<evidence type="ECO:0000313" key="4">
    <source>
        <dbReference type="Proteomes" id="UP001596398"/>
    </source>
</evidence>
<accession>A0ABD5ZR15</accession>
<reference evidence="3 4" key="1">
    <citation type="journal article" date="2019" name="Int. J. Syst. Evol. Microbiol.">
        <title>The Global Catalogue of Microorganisms (GCM) 10K type strain sequencing project: providing services to taxonomists for standard genome sequencing and annotation.</title>
        <authorList>
            <consortium name="The Broad Institute Genomics Platform"/>
            <consortium name="The Broad Institute Genome Sequencing Center for Infectious Disease"/>
            <person name="Wu L."/>
            <person name="Ma J."/>
        </authorList>
    </citation>
    <scope>NUCLEOTIDE SEQUENCE [LARGE SCALE GENOMIC DNA]</scope>
    <source>
        <strain evidence="3 4">DT85</strain>
    </source>
</reference>
<dbReference type="EMBL" id="JBHTAP010000001">
    <property type="protein sequence ID" value="MFC7235915.1"/>
    <property type="molecule type" value="Genomic_DNA"/>
</dbReference>
<dbReference type="GeneID" id="79267616"/>
<keyword evidence="4" id="KW-1185">Reference proteome</keyword>
<proteinExistence type="predicted"/>
<organism evidence="3 4">
    <name type="scientific">Halosegnis marinus</name>
    <dbReference type="NCBI Taxonomy" id="3034023"/>
    <lineage>
        <taxon>Archaea</taxon>
        <taxon>Methanobacteriati</taxon>
        <taxon>Methanobacteriota</taxon>
        <taxon>Stenosarchaea group</taxon>
        <taxon>Halobacteria</taxon>
        <taxon>Halobacteriales</taxon>
        <taxon>Natronomonadaceae</taxon>
        <taxon>Halosegnis</taxon>
    </lineage>
</organism>
<keyword evidence="1" id="KW-0812">Transmembrane</keyword>
<keyword evidence="1" id="KW-0472">Membrane</keyword>
<keyword evidence="1" id="KW-1133">Transmembrane helix</keyword>
<feature type="transmembrane region" description="Helical" evidence="1">
    <location>
        <begin position="62"/>
        <end position="83"/>
    </location>
</feature>
<evidence type="ECO:0000313" key="3">
    <source>
        <dbReference type="EMBL" id="MFC7235915.1"/>
    </source>
</evidence>
<gene>
    <name evidence="3" type="ORF">ACFQJ4_11365</name>
</gene>
<feature type="domain" description="DUF7315" evidence="2">
    <location>
        <begin position="17"/>
        <end position="99"/>
    </location>
</feature>
<name>A0ABD5ZR15_9EURY</name>
<comment type="caution">
    <text evidence="3">The sequence shown here is derived from an EMBL/GenBank/DDBJ whole genome shotgun (WGS) entry which is preliminary data.</text>
</comment>
<dbReference type="InterPro" id="IPR055739">
    <property type="entry name" value="DUF7315"/>
</dbReference>
<dbReference type="Pfam" id="PF23997">
    <property type="entry name" value="DUF7315"/>
    <property type="match status" value="1"/>
</dbReference>
<evidence type="ECO:0000259" key="2">
    <source>
        <dbReference type="Pfam" id="PF23997"/>
    </source>
</evidence>
<evidence type="ECO:0000256" key="1">
    <source>
        <dbReference type="SAM" id="Phobius"/>
    </source>
</evidence>
<dbReference type="Proteomes" id="UP001596398">
    <property type="component" value="Unassembled WGS sequence"/>
</dbReference>
<feature type="transmembrane region" description="Helical" evidence="1">
    <location>
        <begin position="28"/>
        <end position="50"/>
    </location>
</feature>